<dbReference type="WBParaSite" id="EVEC_0000066201-mRNA-1">
    <property type="protein sequence ID" value="EVEC_0000066201-mRNA-1"/>
    <property type="gene ID" value="EVEC_0000066201"/>
</dbReference>
<dbReference type="AlphaFoldDB" id="A0A0N4UTM7"/>
<keyword evidence="1" id="KW-0812">Transmembrane</keyword>
<evidence type="ECO:0000313" key="2">
    <source>
        <dbReference type="EMBL" id="VDD85299.1"/>
    </source>
</evidence>
<name>A0A0N4UTM7_ENTVE</name>
<feature type="transmembrane region" description="Helical" evidence="1">
    <location>
        <begin position="49"/>
        <end position="77"/>
    </location>
</feature>
<protein>
    <submittedName>
        <fullName evidence="4">G_PROTEIN_RECEP_F1_2 domain-containing protein</fullName>
    </submittedName>
</protein>
<sequence>MSENDYRSIILYAKKDWNLTYDAQGNLSDEDIAYALIGQMEQLMADQPVVYVATVINITILMIAVLIGIPANIYVLVRMTKLASYENEDGDDDDYNNVVVGETTKISSIFFIRHNECIICNLITNYDQKKKELCRCNFALEFAAKALMIAKA</sequence>
<keyword evidence="3" id="KW-1185">Reference proteome</keyword>
<keyword evidence="1" id="KW-1133">Transmembrane helix</keyword>
<organism evidence="4">
    <name type="scientific">Enterobius vermicularis</name>
    <name type="common">Human pinworm</name>
    <dbReference type="NCBI Taxonomy" id="51028"/>
    <lineage>
        <taxon>Eukaryota</taxon>
        <taxon>Metazoa</taxon>
        <taxon>Ecdysozoa</taxon>
        <taxon>Nematoda</taxon>
        <taxon>Chromadorea</taxon>
        <taxon>Rhabditida</taxon>
        <taxon>Spirurina</taxon>
        <taxon>Oxyuridomorpha</taxon>
        <taxon>Oxyuroidea</taxon>
        <taxon>Oxyuridae</taxon>
        <taxon>Enterobius</taxon>
    </lineage>
</organism>
<gene>
    <name evidence="2" type="ORF">EVEC_LOCUS442</name>
</gene>
<accession>A0A0N4UTM7</accession>
<dbReference type="Proteomes" id="UP000274131">
    <property type="component" value="Unassembled WGS sequence"/>
</dbReference>
<keyword evidence="1" id="KW-0472">Membrane</keyword>
<evidence type="ECO:0000313" key="3">
    <source>
        <dbReference type="Proteomes" id="UP000274131"/>
    </source>
</evidence>
<reference evidence="2 3" key="2">
    <citation type="submission" date="2018-10" db="EMBL/GenBank/DDBJ databases">
        <authorList>
            <consortium name="Pathogen Informatics"/>
        </authorList>
    </citation>
    <scope>NUCLEOTIDE SEQUENCE [LARGE SCALE GENOMIC DNA]</scope>
</reference>
<evidence type="ECO:0000313" key="4">
    <source>
        <dbReference type="WBParaSite" id="EVEC_0000066201-mRNA-1"/>
    </source>
</evidence>
<reference evidence="4" key="1">
    <citation type="submission" date="2017-02" db="UniProtKB">
        <authorList>
            <consortium name="WormBaseParasite"/>
        </authorList>
    </citation>
    <scope>IDENTIFICATION</scope>
</reference>
<proteinExistence type="predicted"/>
<dbReference type="EMBL" id="UXUI01000681">
    <property type="protein sequence ID" value="VDD85299.1"/>
    <property type="molecule type" value="Genomic_DNA"/>
</dbReference>
<evidence type="ECO:0000256" key="1">
    <source>
        <dbReference type="SAM" id="Phobius"/>
    </source>
</evidence>